<comment type="caution">
    <text evidence="5">The sequence shown here is derived from an EMBL/GenBank/DDBJ whole genome shotgun (WGS) entry which is preliminary data.</text>
</comment>
<evidence type="ECO:0000313" key="6">
    <source>
        <dbReference type="Proteomes" id="UP001055712"/>
    </source>
</evidence>
<evidence type="ECO:0000256" key="1">
    <source>
        <dbReference type="ARBA" id="ARBA00022801"/>
    </source>
</evidence>
<evidence type="ECO:0000256" key="2">
    <source>
        <dbReference type="ARBA" id="ARBA00023295"/>
    </source>
</evidence>
<organism evidence="5 6">
    <name type="scientific">Chlorella vulgaris</name>
    <name type="common">Green alga</name>
    <dbReference type="NCBI Taxonomy" id="3077"/>
    <lineage>
        <taxon>Eukaryota</taxon>
        <taxon>Viridiplantae</taxon>
        <taxon>Chlorophyta</taxon>
        <taxon>core chlorophytes</taxon>
        <taxon>Trebouxiophyceae</taxon>
        <taxon>Chlorellales</taxon>
        <taxon>Chlorellaceae</taxon>
        <taxon>Chlorella clade</taxon>
        <taxon>Chlorella</taxon>
    </lineage>
</organism>
<dbReference type="SMART" id="SM00636">
    <property type="entry name" value="Glyco_18"/>
    <property type="match status" value="1"/>
</dbReference>
<dbReference type="InterPro" id="IPR011583">
    <property type="entry name" value="Chitinase_II/V-like_cat"/>
</dbReference>
<dbReference type="PROSITE" id="PS51910">
    <property type="entry name" value="GH18_2"/>
    <property type="match status" value="1"/>
</dbReference>
<feature type="signal peptide" evidence="3">
    <location>
        <begin position="1"/>
        <end position="23"/>
    </location>
</feature>
<evidence type="ECO:0000259" key="4">
    <source>
        <dbReference type="PROSITE" id="PS51910"/>
    </source>
</evidence>
<dbReference type="InterPro" id="IPR051887">
    <property type="entry name" value="GH18_Domain-Containing"/>
</dbReference>
<dbReference type="GO" id="GO:0016798">
    <property type="term" value="F:hydrolase activity, acting on glycosyl bonds"/>
    <property type="evidence" value="ECO:0007669"/>
    <property type="project" value="UniProtKB-KW"/>
</dbReference>
<evidence type="ECO:0000256" key="3">
    <source>
        <dbReference type="SAM" id="SignalP"/>
    </source>
</evidence>
<gene>
    <name evidence="5" type="ORF">D9Q98_006431</name>
</gene>
<dbReference type="Proteomes" id="UP001055712">
    <property type="component" value="Unassembled WGS sequence"/>
</dbReference>
<accession>A0A9D4TKD8</accession>
<dbReference type="PANTHER" id="PTHR46290:SF1">
    <property type="entry name" value="DI-N-ACETYLCHITOBIASE"/>
    <property type="match status" value="1"/>
</dbReference>
<protein>
    <recommendedName>
        <fullName evidence="4">GH18 domain-containing protein</fullName>
    </recommendedName>
</protein>
<dbReference type="PANTHER" id="PTHR46290">
    <property type="entry name" value="DI-N-ACETYLCHITOBIASE"/>
    <property type="match status" value="1"/>
</dbReference>
<dbReference type="InterPro" id="IPR017853">
    <property type="entry name" value="GH"/>
</dbReference>
<dbReference type="GO" id="GO:0009313">
    <property type="term" value="P:oligosaccharide catabolic process"/>
    <property type="evidence" value="ECO:0007669"/>
    <property type="project" value="TreeGrafter"/>
</dbReference>
<reference evidence="5" key="2">
    <citation type="submission" date="2020-11" db="EMBL/GenBank/DDBJ databases">
        <authorList>
            <person name="Cecchin M."/>
            <person name="Marcolungo L."/>
            <person name="Rossato M."/>
            <person name="Girolomoni L."/>
            <person name="Cosentino E."/>
            <person name="Cuine S."/>
            <person name="Li-Beisson Y."/>
            <person name="Delledonne M."/>
            <person name="Ballottari M."/>
        </authorList>
    </citation>
    <scope>NUCLEOTIDE SEQUENCE</scope>
    <source>
        <strain evidence="5">211/11P</strain>
        <tissue evidence="5">Whole cell</tissue>
    </source>
</reference>
<feature type="chain" id="PRO_5039218560" description="GH18 domain-containing protein" evidence="3">
    <location>
        <begin position="24"/>
        <end position="452"/>
    </location>
</feature>
<keyword evidence="6" id="KW-1185">Reference proteome</keyword>
<proteinExistence type="predicted"/>
<dbReference type="Pfam" id="PF00704">
    <property type="entry name" value="Glyco_hydro_18"/>
    <property type="match status" value="1"/>
</dbReference>
<feature type="domain" description="GH18" evidence="4">
    <location>
        <begin position="12"/>
        <end position="432"/>
    </location>
</feature>
<evidence type="ECO:0000313" key="5">
    <source>
        <dbReference type="EMBL" id="KAI3428045.1"/>
    </source>
</evidence>
<dbReference type="GO" id="GO:0008061">
    <property type="term" value="F:chitin binding"/>
    <property type="evidence" value="ECO:0007669"/>
    <property type="project" value="InterPro"/>
</dbReference>
<keyword evidence="3" id="KW-0732">Signal</keyword>
<keyword evidence="2" id="KW-0326">Glycosidase</keyword>
<dbReference type="Gene3D" id="3.20.20.80">
    <property type="entry name" value="Glycosidases"/>
    <property type="match status" value="2"/>
</dbReference>
<dbReference type="EMBL" id="SIDB01000009">
    <property type="protein sequence ID" value="KAI3428045.1"/>
    <property type="molecule type" value="Genomic_DNA"/>
</dbReference>
<dbReference type="GO" id="GO:0005615">
    <property type="term" value="C:extracellular space"/>
    <property type="evidence" value="ECO:0007669"/>
    <property type="project" value="TreeGrafter"/>
</dbReference>
<reference evidence="5" key="1">
    <citation type="journal article" date="2019" name="Plant J.">
        <title>Chlorella vulgaris genome assembly and annotation reveals the molecular basis for metabolic acclimation to high light conditions.</title>
        <authorList>
            <person name="Cecchin M."/>
            <person name="Marcolungo L."/>
            <person name="Rossato M."/>
            <person name="Girolomoni L."/>
            <person name="Cosentino E."/>
            <person name="Cuine S."/>
            <person name="Li-Beisson Y."/>
            <person name="Delledonne M."/>
            <person name="Ballottari M."/>
        </authorList>
    </citation>
    <scope>NUCLEOTIDE SEQUENCE</scope>
    <source>
        <strain evidence="5">211/11P</strain>
    </source>
</reference>
<dbReference type="SUPFAM" id="SSF51445">
    <property type="entry name" value="(Trans)glycosidases"/>
    <property type="match status" value="1"/>
</dbReference>
<dbReference type="OrthoDB" id="73875at2759"/>
<dbReference type="InterPro" id="IPR001223">
    <property type="entry name" value="Glyco_hydro18_cat"/>
</dbReference>
<dbReference type="AlphaFoldDB" id="A0A9D4TKD8"/>
<name>A0A9D4TKD8_CHLVU</name>
<keyword evidence="1" id="KW-0378">Hydrolase</keyword>
<sequence length="452" mass="48612">MWLWAVAMLAYAVIAAAPTRTRASQTCPCSSPALCQPISVTHAREVFGFSVSNDTSYDRYDWDQLTTVAWNEDPALMCAAHAAGARVVIDGRSANPVAVYGNRTARAAWVAEQVQHAVEAHLDGINFDLEAPILPGDPLALEYSALVAEAAAAFHAAIPGSQVSVDVPWSPYGVDDRHYDWAGLAEATDLLFVMAYDTQSQIWGRCVASANSPLALVQRGLQQWLQLGAPRSKLVLGLPWYGYKYPCVNSGFAGQHDLCELSPVPFFGAPCSDAAGQQVCFSDIAAMTSAAGGDSQGPSFKFTGTGAVGSRALSATQPGKWITEQQHSLHHQQQLEVEVEQGSGAALACHVRYDAQQESPYANCRRTSDAAGSYSHQIWFDDPASIRLKCQLATELGLRGVGVWNLDCLDYQCVDPACSHATMAMWAALQAFQASVTPAHQTPEVQHYSVFA</sequence>